<accession>A0A2I0B262</accession>
<evidence type="ECO:0000313" key="3">
    <source>
        <dbReference type="Proteomes" id="UP000236161"/>
    </source>
</evidence>
<gene>
    <name evidence="2" type="ORF">AXF42_Ash008698</name>
</gene>
<dbReference type="AlphaFoldDB" id="A0A2I0B262"/>
<organism evidence="2 3">
    <name type="scientific">Apostasia shenzhenica</name>
    <dbReference type="NCBI Taxonomy" id="1088818"/>
    <lineage>
        <taxon>Eukaryota</taxon>
        <taxon>Viridiplantae</taxon>
        <taxon>Streptophyta</taxon>
        <taxon>Embryophyta</taxon>
        <taxon>Tracheophyta</taxon>
        <taxon>Spermatophyta</taxon>
        <taxon>Magnoliopsida</taxon>
        <taxon>Liliopsida</taxon>
        <taxon>Asparagales</taxon>
        <taxon>Orchidaceae</taxon>
        <taxon>Apostasioideae</taxon>
        <taxon>Apostasia</taxon>
    </lineage>
</organism>
<keyword evidence="3" id="KW-1185">Reference proteome</keyword>
<reference evidence="2 3" key="1">
    <citation type="journal article" date="2017" name="Nature">
        <title>The Apostasia genome and the evolution of orchids.</title>
        <authorList>
            <person name="Zhang G.Q."/>
            <person name="Liu K.W."/>
            <person name="Li Z."/>
            <person name="Lohaus R."/>
            <person name="Hsiao Y.Y."/>
            <person name="Niu S.C."/>
            <person name="Wang J.Y."/>
            <person name="Lin Y.C."/>
            <person name="Xu Q."/>
            <person name="Chen L.J."/>
            <person name="Yoshida K."/>
            <person name="Fujiwara S."/>
            <person name="Wang Z.W."/>
            <person name="Zhang Y.Q."/>
            <person name="Mitsuda N."/>
            <person name="Wang M."/>
            <person name="Liu G.H."/>
            <person name="Pecoraro L."/>
            <person name="Huang H.X."/>
            <person name="Xiao X.J."/>
            <person name="Lin M."/>
            <person name="Wu X.Y."/>
            <person name="Wu W.L."/>
            <person name="Chen Y.Y."/>
            <person name="Chang S.B."/>
            <person name="Sakamoto S."/>
            <person name="Ohme-Takagi M."/>
            <person name="Yagi M."/>
            <person name="Zeng S.J."/>
            <person name="Shen C.Y."/>
            <person name="Yeh C.M."/>
            <person name="Luo Y.B."/>
            <person name="Tsai W.C."/>
            <person name="Van de Peer Y."/>
            <person name="Liu Z.J."/>
        </authorList>
    </citation>
    <scope>NUCLEOTIDE SEQUENCE [LARGE SCALE GENOMIC DNA]</scope>
    <source>
        <strain evidence="3">cv. Shenzhen</strain>
        <tissue evidence="2">Stem</tissue>
    </source>
</reference>
<sequence length="168" mass="18947">MTNTGERERDYSLSTFFSTSPYSSSPLLFLSFSEDAKTAITLLRQSAELSLSISPLLFTSSPVVKTPCQKLSGEQWQHERLRTNKLDWGNIFAFVFLYFLLSVLCVWLCFFSALLSAQASIGMAFRMRSVCRIFAGNFRKLLFITDTSSPPATPLHAPASVRLCAHWR</sequence>
<feature type="transmembrane region" description="Helical" evidence="1">
    <location>
        <begin position="91"/>
        <end position="117"/>
    </location>
</feature>
<evidence type="ECO:0000313" key="2">
    <source>
        <dbReference type="EMBL" id="PKA61866.1"/>
    </source>
</evidence>
<name>A0A2I0B262_9ASPA</name>
<dbReference type="EMBL" id="KZ451923">
    <property type="protein sequence ID" value="PKA61866.1"/>
    <property type="molecule type" value="Genomic_DNA"/>
</dbReference>
<protein>
    <submittedName>
        <fullName evidence="2">Uncharacterized protein</fullName>
    </submittedName>
</protein>
<keyword evidence="1" id="KW-0812">Transmembrane</keyword>
<dbReference type="Proteomes" id="UP000236161">
    <property type="component" value="Unassembled WGS sequence"/>
</dbReference>
<keyword evidence="1" id="KW-0472">Membrane</keyword>
<keyword evidence="1" id="KW-1133">Transmembrane helix</keyword>
<evidence type="ECO:0000256" key="1">
    <source>
        <dbReference type="SAM" id="Phobius"/>
    </source>
</evidence>
<proteinExistence type="predicted"/>